<dbReference type="Pfam" id="PF07727">
    <property type="entry name" value="RVT_2"/>
    <property type="match status" value="1"/>
</dbReference>
<keyword evidence="2" id="KW-1188">Viral release from host cell</keyword>
<keyword evidence="11" id="KW-0460">Magnesium</keyword>
<dbReference type="PROSITE" id="PS50158">
    <property type="entry name" value="ZF_CCHC"/>
    <property type="match status" value="1"/>
</dbReference>
<evidence type="ECO:0000256" key="19">
    <source>
        <dbReference type="SAM" id="MobiDB-lite"/>
    </source>
</evidence>
<evidence type="ECO:0000256" key="16">
    <source>
        <dbReference type="ARBA" id="ARBA00023172"/>
    </source>
</evidence>
<keyword evidence="8" id="KW-0255">Endonuclease</keyword>
<keyword evidence="5" id="KW-0479">Metal-binding</keyword>
<dbReference type="InterPro" id="IPR013103">
    <property type="entry name" value="RVT_2"/>
</dbReference>
<dbReference type="Pfam" id="PF14223">
    <property type="entry name" value="Retrotran_gag_2"/>
    <property type="match status" value="1"/>
</dbReference>
<evidence type="ECO:0000313" key="23">
    <source>
        <dbReference type="Proteomes" id="UP001293593"/>
    </source>
</evidence>
<evidence type="ECO:0000256" key="15">
    <source>
        <dbReference type="ARBA" id="ARBA00023113"/>
    </source>
</evidence>
<dbReference type="InterPro" id="IPR001878">
    <property type="entry name" value="Znf_CCHC"/>
</dbReference>
<dbReference type="SMART" id="SM00343">
    <property type="entry name" value="ZnF_C2HC"/>
    <property type="match status" value="1"/>
</dbReference>
<evidence type="ECO:0000313" key="22">
    <source>
        <dbReference type="EMBL" id="KAK4266190.1"/>
    </source>
</evidence>
<evidence type="ECO:0000256" key="12">
    <source>
        <dbReference type="ARBA" id="ARBA00022908"/>
    </source>
</evidence>
<evidence type="ECO:0000256" key="1">
    <source>
        <dbReference type="ARBA" id="ARBA00002180"/>
    </source>
</evidence>
<keyword evidence="17" id="KW-0511">Multifunctional enzyme</keyword>
<evidence type="ECO:0000256" key="11">
    <source>
        <dbReference type="ARBA" id="ARBA00022842"/>
    </source>
</evidence>
<evidence type="ECO:0000256" key="8">
    <source>
        <dbReference type="ARBA" id="ARBA00022759"/>
    </source>
</evidence>
<dbReference type="GO" id="GO:0006508">
    <property type="term" value="P:proteolysis"/>
    <property type="evidence" value="ECO:0007669"/>
    <property type="project" value="UniProtKB-KW"/>
</dbReference>
<dbReference type="CDD" id="cd09272">
    <property type="entry name" value="RNase_HI_RT_Ty1"/>
    <property type="match status" value="1"/>
</dbReference>
<dbReference type="InterPro" id="IPR043502">
    <property type="entry name" value="DNA/RNA_pol_sf"/>
</dbReference>
<name>A0AAE1J9C6_9FABA</name>
<dbReference type="GO" id="GO:0003964">
    <property type="term" value="F:RNA-directed DNA polymerase activity"/>
    <property type="evidence" value="ECO:0007669"/>
    <property type="project" value="UniProtKB-KW"/>
</dbReference>
<dbReference type="GO" id="GO:0003676">
    <property type="term" value="F:nucleic acid binding"/>
    <property type="evidence" value="ECO:0007669"/>
    <property type="project" value="InterPro"/>
</dbReference>
<feature type="compositionally biased region" description="Gly residues" evidence="19">
    <location>
        <begin position="238"/>
        <end position="263"/>
    </location>
</feature>
<evidence type="ECO:0000256" key="9">
    <source>
        <dbReference type="ARBA" id="ARBA00022801"/>
    </source>
</evidence>
<dbReference type="Pfam" id="PF00665">
    <property type="entry name" value="rve"/>
    <property type="match status" value="1"/>
</dbReference>
<feature type="region of interest" description="Disordered" evidence="19">
    <location>
        <begin position="216"/>
        <end position="293"/>
    </location>
</feature>
<reference evidence="22" key="1">
    <citation type="submission" date="2023-10" db="EMBL/GenBank/DDBJ databases">
        <title>Chromosome-level genome of the transformable northern wattle, Acacia crassicarpa.</title>
        <authorList>
            <person name="Massaro I."/>
            <person name="Sinha N.R."/>
            <person name="Poethig S."/>
            <person name="Leichty A.R."/>
        </authorList>
    </citation>
    <scope>NUCLEOTIDE SEQUENCE</scope>
    <source>
        <strain evidence="22">Acra3RX</strain>
        <tissue evidence="22">Leaf</tissue>
    </source>
</reference>
<dbReference type="EMBL" id="JAWXYG010000008">
    <property type="protein sequence ID" value="KAK4266190.1"/>
    <property type="molecule type" value="Genomic_DNA"/>
</dbReference>
<evidence type="ECO:0000259" key="20">
    <source>
        <dbReference type="PROSITE" id="PS50158"/>
    </source>
</evidence>
<evidence type="ECO:0000256" key="3">
    <source>
        <dbReference type="ARBA" id="ARBA00022670"/>
    </source>
</evidence>
<proteinExistence type="predicted"/>
<evidence type="ECO:0000256" key="13">
    <source>
        <dbReference type="ARBA" id="ARBA00022918"/>
    </source>
</evidence>
<evidence type="ECO:0000259" key="21">
    <source>
        <dbReference type="PROSITE" id="PS50994"/>
    </source>
</evidence>
<dbReference type="InterPro" id="IPR012337">
    <property type="entry name" value="RNaseH-like_sf"/>
</dbReference>
<organism evidence="22 23">
    <name type="scientific">Acacia crassicarpa</name>
    <name type="common">northern wattle</name>
    <dbReference type="NCBI Taxonomy" id="499986"/>
    <lineage>
        <taxon>Eukaryota</taxon>
        <taxon>Viridiplantae</taxon>
        <taxon>Streptophyta</taxon>
        <taxon>Embryophyta</taxon>
        <taxon>Tracheophyta</taxon>
        <taxon>Spermatophyta</taxon>
        <taxon>Magnoliopsida</taxon>
        <taxon>eudicotyledons</taxon>
        <taxon>Gunneridae</taxon>
        <taxon>Pentapetalae</taxon>
        <taxon>rosids</taxon>
        <taxon>fabids</taxon>
        <taxon>Fabales</taxon>
        <taxon>Fabaceae</taxon>
        <taxon>Caesalpinioideae</taxon>
        <taxon>mimosoid clade</taxon>
        <taxon>Acacieae</taxon>
        <taxon>Acacia</taxon>
    </lineage>
</organism>
<dbReference type="GO" id="GO:0008270">
    <property type="term" value="F:zinc ion binding"/>
    <property type="evidence" value="ECO:0007669"/>
    <property type="project" value="UniProtKB-KW"/>
</dbReference>
<dbReference type="SUPFAM" id="SSF53098">
    <property type="entry name" value="Ribonuclease H-like"/>
    <property type="match status" value="1"/>
</dbReference>
<dbReference type="SUPFAM" id="SSF57756">
    <property type="entry name" value="Retrovirus zinc finger-like domains"/>
    <property type="match status" value="1"/>
</dbReference>
<keyword evidence="14" id="KW-0808">Transferase</keyword>
<evidence type="ECO:0000256" key="2">
    <source>
        <dbReference type="ARBA" id="ARBA00022612"/>
    </source>
</evidence>
<dbReference type="GO" id="GO:0003887">
    <property type="term" value="F:DNA-directed DNA polymerase activity"/>
    <property type="evidence" value="ECO:0007669"/>
    <property type="project" value="UniProtKB-KW"/>
</dbReference>
<evidence type="ECO:0000256" key="6">
    <source>
        <dbReference type="ARBA" id="ARBA00022741"/>
    </source>
</evidence>
<keyword evidence="16" id="KW-0233">DNA recombination</keyword>
<evidence type="ECO:0000256" key="7">
    <source>
        <dbReference type="ARBA" id="ARBA00022750"/>
    </source>
</evidence>
<dbReference type="InterPro" id="IPR036875">
    <property type="entry name" value="Znf_CCHC_sf"/>
</dbReference>
<evidence type="ECO:0000256" key="17">
    <source>
        <dbReference type="ARBA" id="ARBA00023268"/>
    </source>
</evidence>
<keyword evidence="13" id="KW-0695">RNA-directed DNA polymerase</keyword>
<dbReference type="InterPro" id="IPR036397">
    <property type="entry name" value="RNaseH_sf"/>
</dbReference>
<keyword evidence="7" id="KW-0064">Aspartyl protease</keyword>
<dbReference type="Pfam" id="PF22936">
    <property type="entry name" value="Pol_BBD"/>
    <property type="match status" value="1"/>
</dbReference>
<dbReference type="GO" id="GO:0005524">
    <property type="term" value="F:ATP binding"/>
    <property type="evidence" value="ECO:0007669"/>
    <property type="project" value="UniProtKB-KW"/>
</dbReference>
<keyword evidence="18" id="KW-0862">Zinc</keyword>
<sequence>MAEMVQPQIPKLSKGNYGNWSIQIKTLLGSQDIWDLIEDGYTEPANAAAEAALTDAQRKTLKESRKKDKKALFLIFQGVDESTFEKISDAKTSKNAWEILQKSCEGVDKAKRVRLQSLRAEFENLKMQNTEPVTDYVSRVQKVAKEMKRNGETLDDVRIIEKILRSLTRKFDYIVTAIEEAKDLSVMSIDELVGSLQAHEQRMNLNEGSSNLEQALQTKLSLKKNQASSSSYVRGRGNRGGYRGGYNTRGGFNTRGGRGGRSGYGRSSTTEYERGQGSYNRGRGFLSRGGGRYQQRSDKSQLQCYNCNRFGHLSYECRDTAKVEGRSHYTANEVQLDEPTVMFTHKGEEDTSKNVWYLDTGASNHMCGKKELFTELNEEIQGEVTFGDHTKTAVKGKGNIMMFTKNGNKGYITNVFYIPSLKSNLLSIGQLLEKGYDIHLKDSSLTMKNQKGELIAKVEMTSNRLFKLNIQTDGFKCMKSAVEDSSWLWHLRFGHLGFTGLKLLSKAKMVTGLRTINPPDQLCEACMRGKQHRIKFEVGKSWRAKRPLQLVHSDIAGPLDIPSLGGNRYYITFIDDFSRKAWVYFLKEKSEALEKFKEFKAMAEKQSGQYLKVLRTDRGGEYTSKLFEAFCREHGIIHQLTAAYTPQQNGIAERKNRTILDMARSMLKGKHMPRTFWAEAVQCAVYLLNRCPTKSVKFKTPDEAWSGRKPDVSYLRIFGCIAYAHIPDQKRKKLDDKGEKCIFIGYEHRSKAYRLFNPLTKKVVISRDVEFDEADYWKWSDEERRVEGLFFKDDVDSRDQIVEADNDETPPPSPNPRTPAATPSTTGSSSSSGSSNSGGVTAKMRSLSDIYDATDPVQTTLDYSLFCLVAECDPVTYEEAADDEKWKKAMNDEIAAIKRNDTWELTTMPKEQKPIGVKWVYKTKTNKEGKVEKYKARLVAKGYKQKYGIDYEEVFAPVARIDTIRLLTAISAQNKWKIYQMDVKSAFLNGYLEEEVYIEQPPGYVIKGEEDKVYRLKKALYGLKQAPRAWNTRIDEYFQKNGFVKSPYEHALYTKRNEDGDIMIVCLYVDDMIFTGNNPGMFVEFKEAMTREFEMTDIGEMSYFLGVEVEQREEGIFMSQKKYAQEILNRFRMKDCKPMSTPVEKGTKLTVHSTRKPVNPTLYKSLVGSLRYLTFTRPDIMYAVGLISRYMERPKQDHFRTAKRILRYIKGTIDHGLFYTHSQNSRLIDYSDSDYGGDVDDRKSTSGYAFHIGSAIFSWSSKKQQTVALSSCEAEYMAAAACTCQAIWLKNILKELHHEQEGSITIHVDNKSAISLAKNPVSHNRSKHIDTKYHFIREQVKNKVVELVYCRTEEQLADIFTKPLKVETFNKFKHMIGMKNRV</sequence>
<dbReference type="Pfam" id="PF25597">
    <property type="entry name" value="SH3_retrovirus"/>
    <property type="match status" value="1"/>
</dbReference>
<dbReference type="Proteomes" id="UP001293593">
    <property type="component" value="Unassembled WGS sequence"/>
</dbReference>
<dbReference type="PROSITE" id="PS50994">
    <property type="entry name" value="INTEGRASE"/>
    <property type="match status" value="1"/>
</dbReference>
<protein>
    <submittedName>
        <fullName evidence="22">Uncharacterized protein</fullName>
    </submittedName>
</protein>
<evidence type="ECO:0000256" key="4">
    <source>
        <dbReference type="ARBA" id="ARBA00022722"/>
    </source>
</evidence>
<keyword evidence="23" id="KW-1185">Reference proteome</keyword>
<evidence type="ECO:0000256" key="5">
    <source>
        <dbReference type="ARBA" id="ARBA00022723"/>
    </source>
</evidence>
<comment type="caution">
    <text evidence="22">The sequence shown here is derived from an EMBL/GenBank/DDBJ whole genome shotgun (WGS) entry which is preliminary data.</text>
</comment>
<feature type="region of interest" description="Disordered" evidence="19">
    <location>
        <begin position="803"/>
        <end position="841"/>
    </location>
</feature>
<keyword evidence="12" id="KW-0229">DNA integration</keyword>
<keyword evidence="18" id="KW-0863">Zinc-finger</keyword>
<dbReference type="InterPro" id="IPR054722">
    <property type="entry name" value="PolX-like_BBD"/>
</dbReference>
<dbReference type="GO" id="GO:0004519">
    <property type="term" value="F:endonuclease activity"/>
    <property type="evidence" value="ECO:0007669"/>
    <property type="project" value="UniProtKB-KW"/>
</dbReference>
<gene>
    <name evidence="22" type="ORF">QN277_027150</name>
</gene>
<keyword evidence="14" id="KW-0548">Nucleotidyltransferase</keyword>
<keyword evidence="3" id="KW-0645">Protease</keyword>
<keyword evidence="10" id="KW-0067">ATP-binding</keyword>
<dbReference type="SUPFAM" id="SSF56672">
    <property type="entry name" value="DNA/RNA polymerases"/>
    <property type="match status" value="1"/>
</dbReference>
<feature type="compositionally biased region" description="Polar residues" evidence="19">
    <location>
        <begin position="216"/>
        <end position="227"/>
    </location>
</feature>
<dbReference type="InterPro" id="IPR057670">
    <property type="entry name" value="SH3_retrovirus"/>
</dbReference>
<keyword evidence="14" id="KW-0239">DNA-directed DNA polymerase</keyword>
<dbReference type="InterPro" id="IPR039537">
    <property type="entry name" value="Retrotran_Ty1/copia-like"/>
</dbReference>
<keyword evidence="6" id="KW-0547">Nucleotide-binding</keyword>
<dbReference type="PANTHER" id="PTHR42648:SF11">
    <property type="entry name" value="TRANSPOSON TY4-P GAG-POL POLYPROTEIN"/>
    <property type="match status" value="1"/>
</dbReference>
<dbReference type="Gene3D" id="3.30.420.10">
    <property type="entry name" value="Ribonuclease H-like superfamily/Ribonuclease H"/>
    <property type="match status" value="1"/>
</dbReference>
<evidence type="ECO:0000256" key="18">
    <source>
        <dbReference type="PROSITE-ProRule" id="PRU00047"/>
    </source>
</evidence>
<accession>A0AAE1J9C6</accession>
<keyword evidence="15" id="KW-0917">Virion maturation</keyword>
<dbReference type="InterPro" id="IPR025724">
    <property type="entry name" value="GAG-pre-integrase_dom"/>
</dbReference>
<dbReference type="InterPro" id="IPR001584">
    <property type="entry name" value="Integrase_cat-core"/>
</dbReference>
<keyword evidence="9" id="KW-0378">Hydrolase</keyword>
<evidence type="ECO:0000256" key="14">
    <source>
        <dbReference type="ARBA" id="ARBA00022932"/>
    </source>
</evidence>
<dbReference type="GO" id="GO:0015074">
    <property type="term" value="P:DNA integration"/>
    <property type="evidence" value="ECO:0007669"/>
    <property type="project" value="UniProtKB-KW"/>
</dbReference>
<dbReference type="PANTHER" id="PTHR42648">
    <property type="entry name" value="TRANSPOSASE, PUTATIVE-RELATED"/>
    <property type="match status" value="1"/>
</dbReference>
<comment type="function">
    <text evidence="1">The aspartyl protease (PR) mediates the proteolytic cleavages of the Gag and Gag-Pol polyproteins after assembly of the VLP.</text>
</comment>
<dbReference type="GO" id="GO:0004190">
    <property type="term" value="F:aspartic-type endopeptidase activity"/>
    <property type="evidence" value="ECO:0007669"/>
    <property type="project" value="UniProtKB-KW"/>
</dbReference>
<keyword evidence="4" id="KW-0540">Nuclease</keyword>
<dbReference type="GO" id="GO:0006310">
    <property type="term" value="P:DNA recombination"/>
    <property type="evidence" value="ECO:0007669"/>
    <property type="project" value="UniProtKB-KW"/>
</dbReference>
<evidence type="ECO:0000256" key="10">
    <source>
        <dbReference type="ARBA" id="ARBA00022840"/>
    </source>
</evidence>
<dbReference type="Pfam" id="PF13976">
    <property type="entry name" value="gag_pre-integrs"/>
    <property type="match status" value="1"/>
</dbReference>
<feature type="compositionally biased region" description="Low complexity" evidence="19">
    <location>
        <begin position="818"/>
        <end position="839"/>
    </location>
</feature>
<feature type="domain" description="CCHC-type" evidence="20">
    <location>
        <begin position="304"/>
        <end position="319"/>
    </location>
</feature>
<feature type="domain" description="Integrase catalytic" evidence="21">
    <location>
        <begin position="543"/>
        <end position="709"/>
    </location>
</feature>